<reference evidence="4" key="1">
    <citation type="journal article" date="2019" name="Int. J. Syst. Evol. Microbiol.">
        <title>The Global Catalogue of Microorganisms (GCM) 10K type strain sequencing project: providing services to taxonomists for standard genome sequencing and annotation.</title>
        <authorList>
            <consortium name="The Broad Institute Genomics Platform"/>
            <consortium name="The Broad Institute Genome Sequencing Center for Infectious Disease"/>
            <person name="Wu L."/>
            <person name="Ma J."/>
        </authorList>
    </citation>
    <scope>NUCLEOTIDE SEQUENCE [LARGE SCALE GENOMIC DNA]</scope>
    <source>
        <strain evidence="4">JCM 17388</strain>
    </source>
</reference>
<dbReference type="RefSeq" id="WP_344922426.1">
    <property type="nucleotide sequence ID" value="NZ_BAABAQ010000016.1"/>
</dbReference>
<comment type="caution">
    <text evidence="3">The sequence shown here is derived from an EMBL/GenBank/DDBJ whole genome shotgun (WGS) entry which is preliminary data.</text>
</comment>
<feature type="region of interest" description="Disordered" evidence="1">
    <location>
        <begin position="1"/>
        <end position="26"/>
    </location>
</feature>
<dbReference type="PANTHER" id="PTHR11717">
    <property type="entry name" value="LOW MOLECULAR WEIGHT PROTEIN TYROSINE PHOSPHATASE"/>
    <property type="match status" value="1"/>
</dbReference>
<dbReference type="EMBL" id="BAABAQ010000016">
    <property type="protein sequence ID" value="GAA4206660.1"/>
    <property type="molecule type" value="Genomic_DNA"/>
</dbReference>
<dbReference type="Proteomes" id="UP001501251">
    <property type="component" value="Unassembled WGS sequence"/>
</dbReference>
<dbReference type="SMART" id="SM00226">
    <property type="entry name" value="LMWPc"/>
    <property type="match status" value="1"/>
</dbReference>
<dbReference type="InterPro" id="IPR023485">
    <property type="entry name" value="Ptyr_pPase"/>
</dbReference>
<accession>A0ABP8BGX8</accession>
<dbReference type="PANTHER" id="PTHR11717:SF31">
    <property type="entry name" value="LOW MOLECULAR WEIGHT PROTEIN-TYROSINE-PHOSPHATASE ETP-RELATED"/>
    <property type="match status" value="1"/>
</dbReference>
<organism evidence="3 4">
    <name type="scientific">Streptosporangium oxazolinicum</name>
    <dbReference type="NCBI Taxonomy" id="909287"/>
    <lineage>
        <taxon>Bacteria</taxon>
        <taxon>Bacillati</taxon>
        <taxon>Actinomycetota</taxon>
        <taxon>Actinomycetes</taxon>
        <taxon>Streptosporangiales</taxon>
        <taxon>Streptosporangiaceae</taxon>
        <taxon>Streptosporangium</taxon>
    </lineage>
</organism>
<protein>
    <recommendedName>
        <fullName evidence="2">Phosphotyrosine protein phosphatase I domain-containing protein</fullName>
    </recommendedName>
</protein>
<feature type="domain" description="Phosphotyrosine protein phosphatase I" evidence="2">
    <location>
        <begin position="72"/>
        <end position="250"/>
    </location>
</feature>
<dbReference type="InterPro" id="IPR036196">
    <property type="entry name" value="Ptyr_pPase_sf"/>
</dbReference>
<evidence type="ECO:0000313" key="3">
    <source>
        <dbReference type="EMBL" id="GAA4206660.1"/>
    </source>
</evidence>
<dbReference type="Gene3D" id="3.40.50.2300">
    <property type="match status" value="1"/>
</dbReference>
<evidence type="ECO:0000313" key="4">
    <source>
        <dbReference type="Proteomes" id="UP001501251"/>
    </source>
</evidence>
<evidence type="ECO:0000256" key="1">
    <source>
        <dbReference type="SAM" id="MobiDB-lite"/>
    </source>
</evidence>
<proteinExistence type="predicted"/>
<keyword evidence="4" id="KW-1185">Reference proteome</keyword>
<name>A0ABP8BGX8_9ACTN</name>
<sequence length="257" mass="27307">MRASPEGAGIARSPATEDAVVTGDGERCASPGHEGCASFGREGCAPPGHEGCGPRCWRETGEAAASREEVRFRILFVCTGNLCRSPLAERLTRSALGPCPAVQVTSAGTHAQPGLEMTGHARRTLVRLGGDPAGFGSRLLVPRLVAEADLVLTATARHRAEVVALRPAAATRTFTIAEFGTLARAVPPERIVRHRDPVRRAHVLIDEARALRGLVRVDDPDIADPYRRSRLAYRAAGRSIARALAAPLSLLTPPRDA</sequence>
<gene>
    <name evidence="3" type="ORF">GCM10022252_69130</name>
</gene>
<dbReference type="SUPFAM" id="SSF52788">
    <property type="entry name" value="Phosphotyrosine protein phosphatases I"/>
    <property type="match status" value="1"/>
</dbReference>
<evidence type="ECO:0000259" key="2">
    <source>
        <dbReference type="SMART" id="SM00226"/>
    </source>
</evidence>
<dbReference type="InterPro" id="IPR050438">
    <property type="entry name" value="LMW_PTPase"/>
</dbReference>
<dbReference type="Pfam" id="PF01451">
    <property type="entry name" value="LMWPc"/>
    <property type="match status" value="1"/>
</dbReference>